<organism evidence="1 2">
    <name type="scientific">Araneus ventricosus</name>
    <name type="common">Orbweaver spider</name>
    <name type="synonym">Epeira ventricosa</name>
    <dbReference type="NCBI Taxonomy" id="182803"/>
    <lineage>
        <taxon>Eukaryota</taxon>
        <taxon>Metazoa</taxon>
        <taxon>Ecdysozoa</taxon>
        <taxon>Arthropoda</taxon>
        <taxon>Chelicerata</taxon>
        <taxon>Arachnida</taxon>
        <taxon>Araneae</taxon>
        <taxon>Araneomorphae</taxon>
        <taxon>Entelegynae</taxon>
        <taxon>Araneoidea</taxon>
        <taxon>Araneidae</taxon>
        <taxon>Araneus</taxon>
    </lineage>
</organism>
<dbReference type="AlphaFoldDB" id="A0A4Y2IZ75"/>
<proteinExistence type="predicted"/>
<protein>
    <submittedName>
        <fullName evidence="1">Uncharacterized protein</fullName>
    </submittedName>
</protein>
<comment type="caution">
    <text evidence="1">The sequence shown here is derived from an EMBL/GenBank/DDBJ whole genome shotgun (WGS) entry which is preliminary data.</text>
</comment>
<sequence>MGQWPDGVSASVQSSASERFVKLRAMGTARLVGIPLNTVHSTKLDRLEVCQATCREDGATGRNSTDNSPQLSKTLDAVPWSKHDMFLSLEQTVVQNK</sequence>
<evidence type="ECO:0000313" key="2">
    <source>
        <dbReference type="Proteomes" id="UP000499080"/>
    </source>
</evidence>
<evidence type="ECO:0000313" key="1">
    <source>
        <dbReference type="EMBL" id="GBM82569.1"/>
    </source>
</evidence>
<reference evidence="1 2" key="1">
    <citation type="journal article" date="2019" name="Sci. Rep.">
        <title>Orb-weaving spider Araneus ventricosus genome elucidates the spidroin gene catalogue.</title>
        <authorList>
            <person name="Kono N."/>
            <person name="Nakamura H."/>
            <person name="Ohtoshi R."/>
            <person name="Moran D.A.P."/>
            <person name="Shinohara A."/>
            <person name="Yoshida Y."/>
            <person name="Fujiwara M."/>
            <person name="Mori M."/>
            <person name="Tomita M."/>
            <person name="Arakawa K."/>
        </authorList>
    </citation>
    <scope>NUCLEOTIDE SEQUENCE [LARGE SCALE GENOMIC DNA]</scope>
</reference>
<keyword evidence="2" id="KW-1185">Reference proteome</keyword>
<gene>
    <name evidence="1" type="ORF">AVEN_20793_1</name>
</gene>
<accession>A0A4Y2IZ75</accession>
<dbReference type="Proteomes" id="UP000499080">
    <property type="component" value="Unassembled WGS sequence"/>
</dbReference>
<dbReference type="EMBL" id="BGPR01003018">
    <property type="protein sequence ID" value="GBM82569.1"/>
    <property type="molecule type" value="Genomic_DNA"/>
</dbReference>
<name>A0A4Y2IZ75_ARAVE</name>